<evidence type="ECO:0008006" key="4">
    <source>
        <dbReference type="Google" id="ProtNLM"/>
    </source>
</evidence>
<dbReference type="Pfam" id="PF20351">
    <property type="entry name" value="DUF6646"/>
    <property type="match status" value="1"/>
</dbReference>
<sequence length="172" mass="19312">MKIFFAGLLLFTLNIANSQTTAYLGRTDLKAQLGFDFQRNNTMGAVATMDYGLGKNISVGLQVAYLYNVKDIDGLEPDFQDRFDVKARVNASLGKVFRMPINMDFYPGLDFGLRNFGGHLGLRYYLNNGIGLFTEGQFVIQKYTSSTEKFNPLNNQFAILAGLTFDLHHEPN</sequence>
<keyword evidence="3" id="KW-1185">Reference proteome</keyword>
<dbReference type="OrthoDB" id="1118003at2"/>
<evidence type="ECO:0000256" key="1">
    <source>
        <dbReference type="SAM" id="SignalP"/>
    </source>
</evidence>
<name>A0A1H5WMS7_9FLAO</name>
<dbReference type="InterPro" id="IPR046588">
    <property type="entry name" value="DUF6646"/>
</dbReference>
<dbReference type="AlphaFoldDB" id="A0A1H5WMS7"/>
<evidence type="ECO:0000313" key="2">
    <source>
        <dbReference type="EMBL" id="SEG00526.1"/>
    </source>
</evidence>
<organism evidence="2 3">
    <name type="scientific">Halpernia humi</name>
    <dbReference type="NCBI Taxonomy" id="493375"/>
    <lineage>
        <taxon>Bacteria</taxon>
        <taxon>Pseudomonadati</taxon>
        <taxon>Bacteroidota</taxon>
        <taxon>Flavobacteriia</taxon>
        <taxon>Flavobacteriales</taxon>
        <taxon>Weeksellaceae</taxon>
        <taxon>Chryseobacterium group</taxon>
        <taxon>Halpernia</taxon>
    </lineage>
</organism>
<keyword evidence="1" id="KW-0732">Signal</keyword>
<accession>A0A1H5WMS7</accession>
<feature type="chain" id="PRO_5009288474" description="Outer membrane protein beta-barrel domain-containing protein" evidence="1">
    <location>
        <begin position="19"/>
        <end position="172"/>
    </location>
</feature>
<dbReference type="EMBL" id="FNUS01000002">
    <property type="protein sequence ID" value="SEG00526.1"/>
    <property type="molecule type" value="Genomic_DNA"/>
</dbReference>
<feature type="signal peptide" evidence="1">
    <location>
        <begin position="1"/>
        <end position="18"/>
    </location>
</feature>
<reference evidence="3" key="1">
    <citation type="submission" date="2016-10" db="EMBL/GenBank/DDBJ databases">
        <authorList>
            <person name="Varghese N."/>
            <person name="Submissions S."/>
        </authorList>
    </citation>
    <scope>NUCLEOTIDE SEQUENCE [LARGE SCALE GENOMIC DNA]</scope>
    <source>
        <strain evidence="3">DSM 21580</strain>
    </source>
</reference>
<dbReference type="RefSeq" id="WP_103913248.1">
    <property type="nucleotide sequence ID" value="NZ_FNUS01000002.1"/>
</dbReference>
<protein>
    <recommendedName>
        <fullName evidence="4">Outer membrane protein beta-barrel domain-containing protein</fullName>
    </recommendedName>
</protein>
<gene>
    <name evidence="2" type="ORF">SAMN05421847_1260</name>
</gene>
<proteinExistence type="predicted"/>
<dbReference type="Proteomes" id="UP000236738">
    <property type="component" value="Unassembled WGS sequence"/>
</dbReference>
<evidence type="ECO:0000313" key="3">
    <source>
        <dbReference type="Proteomes" id="UP000236738"/>
    </source>
</evidence>